<dbReference type="RefSeq" id="WP_289267994.1">
    <property type="nucleotide sequence ID" value="NZ_OX365700.1"/>
</dbReference>
<dbReference type="InterPro" id="IPR007029">
    <property type="entry name" value="YHS_dom"/>
</dbReference>
<feature type="transmembrane region" description="Helical" evidence="1">
    <location>
        <begin position="12"/>
        <end position="32"/>
    </location>
</feature>
<evidence type="ECO:0000256" key="1">
    <source>
        <dbReference type="SAM" id="Phobius"/>
    </source>
</evidence>
<accession>A0AA86MY15</accession>
<gene>
    <name evidence="3" type="ORF">DNFV4_01462</name>
</gene>
<keyword evidence="1" id="KW-0472">Membrane</keyword>
<keyword evidence="4" id="KW-1185">Reference proteome</keyword>
<keyword evidence="1" id="KW-1133">Transmembrane helix</keyword>
<proteinExistence type="predicted"/>
<reference evidence="3" key="1">
    <citation type="submission" date="2022-10" db="EMBL/GenBank/DDBJ databases">
        <authorList>
            <person name="Koch H."/>
        </authorList>
    </citation>
    <scope>NUCLEOTIDE SEQUENCE</scope>
    <source>
        <strain evidence="3">DNF</strain>
    </source>
</reference>
<dbReference type="Proteomes" id="UP001179121">
    <property type="component" value="Chromosome"/>
</dbReference>
<dbReference type="KEGG" id="nti:DNFV4_01462"/>
<protein>
    <submittedName>
        <fullName evidence="3">Tat pathway signal sequence domain protein</fullName>
    </submittedName>
</protein>
<organism evidence="3 4">
    <name type="scientific">Nitrospira tepida</name>
    <dbReference type="NCBI Taxonomy" id="2973512"/>
    <lineage>
        <taxon>Bacteria</taxon>
        <taxon>Pseudomonadati</taxon>
        <taxon>Nitrospirota</taxon>
        <taxon>Nitrospiria</taxon>
        <taxon>Nitrospirales</taxon>
        <taxon>Nitrospiraceae</taxon>
        <taxon>Nitrospira</taxon>
    </lineage>
</organism>
<dbReference type="AlphaFoldDB" id="A0AA86MY15"/>
<evidence type="ECO:0000259" key="2">
    <source>
        <dbReference type="Pfam" id="PF04945"/>
    </source>
</evidence>
<keyword evidence="1" id="KW-0812">Transmembrane</keyword>
<evidence type="ECO:0000313" key="3">
    <source>
        <dbReference type="EMBL" id="CAI4031030.1"/>
    </source>
</evidence>
<dbReference type="NCBIfam" id="NF041384">
    <property type="entry name" value="YHS_seleno_dom"/>
    <property type="match status" value="1"/>
</dbReference>
<name>A0AA86MY15_9BACT</name>
<feature type="domain" description="YHS" evidence="2">
    <location>
        <begin position="50"/>
        <end position="95"/>
    </location>
</feature>
<evidence type="ECO:0000313" key="4">
    <source>
        <dbReference type="Proteomes" id="UP001179121"/>
    </source>
</evidence>
<dbReference type="Pfam" id="PF04945">
    <property type="entry name" value="YHS"/>
    <property type="match status" value="1"/>
</dbReference>
<dbReference type="EMBL" id="OX365700">
    <property type="protein sequence ID" value="CAI4031030.1"/>
    <property type="molecule type" value="Genomic_DNA"/>
</dbReference>
<sequence>MTHIRGGGLVKLASSTVGMMAAICLICAGAMAGEFYEPGGVAIRGYDPVAYFEERRPVKGSSTWTAQFQGSTFYFASAANRDAFTADPERYAPQYGGFCAFGAAKGYKAKTDPDAFSLVNGKLYLNYSLNVRALWQEDIPGYIAKGDKNWPDVRKTTRVRE</sequence>